<gene>
    <name evidence="8" type="ORF">EHUX00137_LOCUS34445</name>
    <name evidence="9" type="ORF">EHUX00137_LOCUS34447</name>
</gene>
<dbReference type="Gene3D" id="1.10.287.570">
    <property type="entry name" value="Helical hairpin bin"/>
    <property type="match status" value="1"/>
</dbReference>
<feature type="domain" description="Bicarbonate transporter-like transmembrane" evidence="7">
    <location>
        <begin position="402"/>
        <end position="635"/>
    </location>
</feature>
<dbReference type="InterPro" id="IPR011531">
    <property type="entry name" value="HCO3_transpt-like_TM_dom"/>
</dbReference>
<dbReference type="GO" id="GO:0006820">
    <property type="term" value="P:monoatomic anion transport"/>
    <property type="evidence" value="ECO:0007669"/>
    <property type="project" value="InterPro"/>
</dbReference>
<dbReference type="PANTHER" id="PTHR11453:SF82">
    <property type="entry name" value="BORON TRANSPORTER 1"/>
    <property type="match status" value="1"/>
</dbReference>
<evidence type="ECO:0000256" key="6">
    <source>
        <dbReference type="SAM" id="Phobius"/>
    </source>
</evidence>
<evidence type="ECO:0000313" key="9">
    <source>
        <dbReference type="EMBL" id="CAE0577606.1"/>
    </source>
</evidence>
<keyword evidence="3 6" id="KW-1133">Transmembrane helix</keyword>
<reference evidence="8" key="1">
    <citation type="submission" date="2021-01" db="EMBL/GenBank/DDBJ databases">
        <authorList>
            <person name="Corre E."/>
            <person name="Pelletier E."/>
            <person name="Niang G."/>
            <person name="Scheremetjew M."/>
            <person name="Finn R."/>
            <person name="Kale V."/>
            <person name="Holt S."/>
            <person name="Cochrane G."/>
            <person name="Meng A."/>
            <person name="Brown T."/>
            <person name="Cohen L."/>
        </authorList>
    </citation>
    <scope>NUCLEOTIDE SEQUENCE</scope>
    <source>
        <strain evidence="8">379</strain>
    </source>
</reference>
<feature type="transmembrane region" description="Helical" evidence="6">
    <location>
        <begin position="134"/>
        <end position="153"/>
    </location>
</feature>
<comment type="subcellular location">
    <subcellularLocation>
        <location evidence="1">Membrane</location>
        <topology evidence="1">Multi-pass membrane protein</topology>
    </subcellularLocation>
</comment>
<feature type="transmembrane region" description="Helical" evidence="6">
    <location>
        <begin position="581"/>
        <end position="614"/>
    </location>
</feature>
<feature type="region of interest" description="Disordered" evidence="5">
    <location>
        <begin position="1"/>
        <end position="54"/>
    </location>
</feature>
<dbReference type="Pfam" id="PF00955">
    <property type="entry name" value="HCO3_cotransp"/>
    <property type="match status" value="2"/>
</dbReference>
<feature type="transmembrane region" description="Helical" evidence="6">
    <location>
        <begin position="405"/>
        <end position="424"/>
    </location>
</feature>
<proteinExistence type="predicted"/>
<dbReference type="EMBL" id="HBIR01044126">
    <property type="protein sequence ID" value="CAE0577601.1"/>
    <property type="molecule type" value="Transcribed_RNA"/>
</dbReference>
<sequence>MGGAKQLLTNHPVTSGDAVGVELRPDSSSVGEDSSPRTVGAEIPPVAVEPPASGGRSCGERLAGALETCCADIGDDLHGRLPLYLSDWATTDGIRCTLGGSVKIFSASLFSYISSVLPAIVIGDLLFSSTGGQIGLPEVLVSTGMTGVIWAFIGGQPLCIIGVTMPVAIFTSVCYILSLELQVPFLPWMGWICVFSGIMHILLAASGAVHFVHKTTAFSCEIFGFFISVTYIYDALAQLLGPILSNRGIDAWSPLGSSAMVYLLRERSASFANACLATGTYIVCMALHRAPRWSLFTPRIRTALADYAAPLGIVIFTLVSYIPYVSEAVGDARLDVPENVFGPSGLLPSFDRSWLNPLLPGTEAAKHAAEAAAEATAEVLDRAGVNVTAGTLSLLEGAGRHSLKYWHVSTALAPALMLTALFFFDHNVSSKLAQDPKFKLRKPTAYHWDFSVLGLEVLLCGLFAVPPGNGLIPQAPLHTRALANCKIEAAGNGQTREVFSDVVETRWSNLLQSLGVLLSVFALPALACIPSGCLDGTFLFLGMAGFGGNGLWERSWLVLTQPSLRPDNVPYMRIPWRKTRLYTVIQLAFVICVFILAKLPFVAVLFPLLIAVLIPFRMYALPRWFTQEELDALDPPEDASDTQPVVAGAAEETSPVPHTRSKEQKAPLRALDSAPEQSLEI</sequence>
<dbReference type="GO" id="GO:0050801">
    <property type="term" value="P:monoatomic ion homeostasis"/>
    <property type="evidence" value="ECO:0007669"/>
    <property type="project" value="TreeGrafter"/>
</dbReference>
<evidence type="ECO:0000313" key="8">
    <source>
        <dbReference type="EMBL" id="CAE0577601.1"/>
    </source>
</evidence>
<dbReference type="InterPro" id="IPR003020">
    <property type="entry name" value="HCO3_transpt_euk"/>
</dbReference>
<evidence type="ECO:0000259" key="7">
    <source>
        <dbReference type="Pfam" id="PF00955"/>
    </source>
</evidence>
<feature type="transmembrane region" description="Helical" evidence="6">
    <location>
        <begin position="160"/>
        <end position="179"/>
    </location>
</feature>
<feature type="transmembrane region" description="Helical" evidence="6">
    <location>
        <begin position="185"/>
        <end position="203"/>
    </location>
</feature>
<feature type="transmembrane region" description="Helical" evidence="6">
    <location>
        <begin position="109"/>
        <end position="128"/>
    </location>
</feature>
<feature type="transmembrane region" description="Helical" evidence="6">
    <location>
        <begin position="445"/>
        <end position="465"/>
    </location>
</feature>
<keyword evidence="2 6" id="KW-0812">Transmembrane</keyword>
<dbReference type="PANTHER" id="PTHR11453">
    <property type="entry name" value="ANION EXCHANGE PROTEIN"/>
    <property type="match status" value="1"/>
</dbReference>
<dbReference type="GO" id="GO:0005886">
    <property type="term" value="C:plasma membrane"/>
    <property type="evidence" value="ECO:0007669"/>
    <property type="project" value="TreeGrafter"/>
</dbReference>
<feature type="transmembrane region" description="Helical" evidence="6">
    <location>
        <begin position="215"/>
        <end position="233"/>
    </location>
</feature>
<accession>A0A6V2UQY8</accession>
<feature type="compositionally biased region" description="Low complexity" evidence="5">
    <location>
        <begin position="41"/>
        <end position="52"/>
    </location>
</feature>
<dbReference type="GO" id="GO:0005452">
    <property type="term" value="F:solute:inorganic anion antiporter activity"/>
    <property type="evidence" value="ECO:0007669"/>
    <property type="project" value="InterPro"/>
</dbReference>
<evidence type="ECO:0000256" key="3">
    <source>
        <dbReference type="ARBA" id="ARBA00022989"/>
    </source>
</evidence>
<feature type="transmembrane region" description="Helical" evidence="6">
    <location>
        <begin position="269"/>
        <end position="287"/>
    </location>
</feature>
<evidence type="ECO:0000256" key="5">
    <source>
        <dbReference type="SAM" id="MobiDB-lite"/>
    </source>
</evidence>
<keyword evidence="4 6" id="KW-0472">Membrane</keyword>
<protein>
    <recommendedName>
        <fullName evidence="7">Bicarbonate transporter-like transmembrane domain-containing protein</fullName>
    </recommendedName>
</protein>
<organism evidence="8">
    <name type="scientific">Emiliania huxleyi</name>
    <name type="common">Coccolithophore</name>
    <name type="synonym">Pontosphaera huxleyi</name>
    <dbReference type="NCBI Taxonomy" id="2903"/>
    <lineage>
        <taxon>Eukaryota</taxon>
        <taxon>Haptista</taxon>
        <taxon>Haptophyta</taxon>
        <taxon>Prymnesiophyceae</taxon>
        <taxon>Isochrysidales</taxon>
        <taxon>Noelaerhabdaceae</taxon>
        <taxon>Emiliania</taxon>
    </lineage>
</organism>
<feature type="region of interest" description="Disordered" evidence="5">
    <location>
        <begin position="633"/>
        <end position="681"/>
    </location>
</feature>
<feature type="domain" description="Bicarbonate transporter-like transmembrane" evidence="7">
    <location>
        <begin position="71"/>
        <end position="240"/>
    </location>
</feature>
<name>A0A6V2UQY8_EMIHU</name>
<evidence type="ECO:0000256" key="4">
    <source>
        <dbReference type="ARBA" id="ARBA00023136"/>
    </source>
</evidence>
<feature type="transmembrane region" description="Helical" evidence="6">
    <location>
        <begin position="307"/>
        <end position="324"/>
    </location>
</feature>
<dbReference type="AlphaFoldDB" id="A0A6V2UQY8"/>
<evidence type="ECO:0000256" key="2">
    <source>
        <dbReference type="ARBA" id="ARBA00022692"/>
    </source>
</evidence>
<evidence type="ECO:0000256" key="1">
    <source>
        <dbReference type="ARBA" id="ARBA00004141"/>
    </source>
</evidence>
<dbReference type="EMBL" id="HBIR01044128">
    <property type="protein sequence ID" value="CAE0577606.1"/>
    <property type="molecule type" value="Transcribed_RNA"/>
</dbReference>